<gene>
    <name evidence="2" type="ORF">BN971_01632</name>
</gene>
<organism evidence="2 3">
    <name type="scientific">Mycobacterium bohemicum DSM 44277</name>
    <dbReference type="NCBI Taxonomy" id="1236609"/>
    <lineage>
        <taxon>Bacteria</taxon>
        <taxon>Bacillati</taxon>
        <taxon>Actinomycetota</taxon>
        <taxon>Actinomycetes</taxon>
        <taxon>Mycobacteriales</taxon>
        <taxon>Mycobacteriaceae</taxon>
        <taxon>Mycobacterium</taxon>
    </lineage>
</organism>
<sequence>MSAMEMTAMPTATRRRLGQSVACARDSMMMAVVARMMSAVTSPSVTGMEPASSRSCLSRTNTQQMTKSEAATIRPSSTRRRGVLREAREIRTSAAIAPNG</sequence>
<protein>
    <submittedName>
        <fullName evidence="2">Uncharacterized protein</fullName>
    </submittedName>
</protein>
<dbReference type="EMBL" id="CSTD01000001">
    <property type="protein sequence ID" value="CPR09808.1"/>
    <property type="molecule type" value="Genomic_DNA"/>
</dbReference>
<evidence type="ECO:0000256" key="1">
    <source>
        <dbReference type="SAM" id="MobiDB-lite"/>
    </source>
</evidence>
<name>A0A0U0W6G8_MYCBE</name>
<evidence type="ECO:0000313" key="3">
    <source>
        <dbReference type="Proteomes" id="UP000198875"/>
    </source>
</evidence>
<proteinExistence type="predicted"/>
<accession>A0A0U0W6G8</accession>
<dbReference type="AlphaFoldDB" id="A0A0U0W6G8"/>
<dbReference type="Proteomes" id="UP000198875">
    <property type="component" value="Unassembled WGS sequence"/>
</dbReference>
<reference evidence="2 3" key="1">
    <citation type="submission" date="2015-03" db="EMBL/GenBank/DDBJ databases">
        <authorList>
            <person name="Murphy D."/>
        </authorList>
    </citation>
    <scope>NUCLEOTIDE SEQUENCE [LARGE SCALE GENOMIC DNA]</scope>
    <source>
        <strain evidence="2 3">DSM 44277</strain>
    </source>
</reference>
<feature type="compositionally biased region" description="Polar residues" evidence="1">
    <location>
        <begin position="52"/>
        <end position="69"/>
    </location>
</feature>
<evidence type="ECO:0000313" key="2">
    <source>
        <dbReference type="EMBL" id="CPR09808.1"/>
    </source>
</evidence>
<feature type="region of interest" description="Disordered" evidence="1">
    <location>
        <begin position="42"/>
        <end position="100"/>
    </location>
</feature>